<dbReference type="RefSeq" id="WP_379730901.1">
    <property type="nucleotide sequence ID" value="NZ_JBHSWZ010000033.1"/>
</dbReference>
<dbReference type="Gene3D" id="2.30.110.10">
    <property type="entry name" value="Electron Transport, Fmn-binding Protein, Chain A"/>
    <property type="match status" value="1"/>
</dbReference>
<organism evidence="1 2">
    <name type="scientific">Halolamina salina</name>
    <dbReference type="NCBI Taxonomy" id="1220023"/>
    <lineage>
        <taxon>Archaea</taxon>
        <taxon>Methanobacteriati</taxon>
        <taxon>Methanobacteriota</taxon>
        <taxon>Stenosarchaea group</taxon>
        <taxon>Halobacteria</taxon>
        <taxon>Halobacteriales</taxon>
        <taxon>Haloferacaceae</taxon>
    </lineage>
</organism>
<dbReference type="Proteomes" id="UP001597111">
    <property type="component" value="Unassembled WGS sequence"/>
</dbReference>
<proteinExistence type="predicted"/>
<sequence>MPLARETEMTPEETDAFLGENETGVLSLAEDDDPYAAPVSYGYDPEKRSFYFRLVSTPESEKRRFLKASTSARFVVYGDDATGAEEEYRSVVAAGTLSEIDPAELSVEQIEQYGDAKRPLFEIWGEPKESLDIRLYEFETTNVTGRRTTVDRDA</sequence>
<dbReference type="AlphaFoldDB" id="A0ABD6B5W5"/>
<protein>
    <submittedName>
        <fullName evidence="1">Pyridoxamine 5'-phosphate oxidase family protein</fullName>
    </submittedName>
</protein>
<dbReference type="EMBL" id="JBHUDH010000049">
    <property type="protein sequence ID" value="MFD1525819.1"/>
    <property type="molecule type" value="Genomic_DNA"/>
</dbReference>
<comment type="caution">
    <text evidence="1">The sequence shown here is derived from an EMBL/GenBank/DDBJ whole genome shotgun (WGS) entry which is preliminary data.</text>
</comment>
<reference evidence="1 2" key="1">
    <citation type="journal article" date="2019" name="Int. J. Syst. Evol. Microbiol.">
        <title>The Global Catalogue of Microorganisms (GCM) 10K type strain sequencing project: providing services to taxonomists for standard genome sequencing and annotation.</title>
        <authorList>
            <consortium name="The Broad Institute Genomics Platform"/>
            <consortium name="The Broad Institute Genome Sequencing Center for Infectious Disease"/>
            <person name="Wu L."/>
            <person name="Ma J."/>
        </authorList>
    </citation>
    <scope>NUCLEOTIDE SEQUENCE [LARGE SCALE GENOMIC DNA]</scope>
    <source>
        <strain evidence="1 2">CGMCC 1.12285</strain>
    </source>
</reference>
<dbReference type="InterPro" id="IPR024747">
    <property type="entry name" value="Pyridox_Oxase-rel"/>
</dbReference>
<gene>
    <name evidence="1" type="ORF">ACFR9S_05795</name>
</gene>
<dbReference type="InterPro" id="IPR012349">
    <property type="entry name" value="Split_barrel_FMN-bd"/>
</dbReference>
<dbReference type="SUPFAM" id="SSF50475">
    <property type="entry name" value="FMN-binding split barrel"/>
    <property type="match status" value="1"/>
</dbReference>
<evidence type="ECO:0000313" key="2">
    <source>
        <dbReference type="Proteomes" id="UP001597111"/>
    </source>
</evidence>
<accession>A0ABD6B5W5</accession>
<evidence type="ECO:0000313" key="1">
    <source>
        <dbReference type="EMBL" id="MFD1525819.1"/>
    </source>
</evidence>
<keyword evidence="2" id="KW-1185">Reference proteome</keyword>
<dbReference type="Pfam" id="PF12900">
    <property type="entry name" value="Pyridox_ox_2"/>
    <property type="match status" value="1"/>
</dbReference>
<name>A0ABD6B5W5_9EURY</name>